<dbReference type="OrthoDB" id="247006at2759"/>
<dbReference type="InterPro" id="IPR016024">
    <property type="entry name" value="ARM-type_fold"/>
</dbReference>
<keyword evidence="3" id="KW-1185">Reference proteome</keyword>
<dbReference type="InterPro" id="IPR038905">
    <property type="entry name" value="ARMC2"/>
</dbReference>
<feature type="region of interest" description="Disordered" evidence="1">
    <location>
        <begin position="1"/>
        <end position="36"/>
    </location>
</feature>
<evidence type="ECO:0000313" key="3">
    <source>
        <dbReference type="Proteomes" id="UP000276133"/>
    </source>
</evidence>
<dbReference type="SMART" id="SM00185">
    <property type="entry name" value="ARM"/>
    <property type="match status" value="4"/>
</dbReference>
<gene>
    <name evidence="2" type="ORF">BpHYR1_002329</name>
</gene>
<evidence type="ECO:0000256" key="1">
    <source>
        <dbReference type="SAM" id="MobiDB-lite"/>
    </source>
</evidence>
<dbReference type="EMBL" id="REGN01000204">
    <property type="protein sequence ID" value="RNA43612.1"/>
    <property type="molecule type" value="Genomic_DNA"/>
</dbReference>
<dbReference type="GO" id="GO:0044782">
    <property type="term" value="P:cilium organization"/>
    <property type="evidence" value="ECO:0007669"/>
    <property type="project" value="TreeGrafter"/>
</dbReference>
<dbReference type="InterPro" id="IPR011989">
    <property type="entry name" value="ARM-like"/>
</dbReference>
<proteinExistence type="predicted"/>
<feature type="compositionally biased region" description="Basic and acidic residues" evidence="1">
    <location>
        <begin position="141"/>
        <end position="154"/>
    </location>
</feature>
<evidence type="ECO:0000313" key="2">
    <source>
        <dbReference type="EMBL" id="RNA43612.1"/>
    </source>
</evidence>
<feature type="region of interest" description="Disordered" evidence="1">
    <location>
        <begin position="59"/>
        <end position="172"/>
    </location>
</feature>
<dbReference type="SUPFAM" id="SSF48371">
    <property type="entry name" value="ARM repeat"/>
    <property type="match status" value="2"/>
</dbReference>
<dbReference type="PANTHER" id="PTHR21356">
    <property type="entry name" value="ARMADILLO REPEAT CONTAINING 2"/>
    <property type="match status" value="1"/>
</dbReference>
<protein>
    <submittedName>
        <fullName evidence="2">Armadillo repeat-containing 2 isoform X1</fullName>
    </submittedName>
</protein>
<organism evidence="2 3">
    <name type="scientific">Brachionus plicatilis</name>
    <name type="common">Marine rotifer</name>
    <name type="synonym">Brachionus muelleri</name>
    <dbReference type="NCBI Taxonomy" id="10195"/>
    <lineage>
        <taxon>Eukaryota</taxon>
        <taxon>Metazoa</taxon>
        <taxon>Spiralia</taxon>
        <taxon>Gnathifera</taxon>
        <taxon>Rotifera</taxon>
        <taxon>Eurotatoria</taxon>
        <taxon>Monogononta</taxon>
        <taxon>Pseudotrocha</taxon>
        <taxon>Ploima</taxon>
        <taxon>Brachionidae</taxon>
        <taxon>Brachionus</taxon>
    </lineage>
</organism>
<dbReference type="InterPro" id="IPR000225">
    <property type="entry name" value="Armadillo"/>
</dbReference>
<dbReference type="STRING" id="10195.A0A3M7T6F8"/>
<dbReference type="AlphaFoldDB" id="A0A3M7T6F8"/>
<feature type="compositionally biased region" description="Polar residues" evidence="1">
    <location>
        <begin position="62"/>
        <end position="71"/>
    </location>
</feature>
<dbReference type="Gene3D" id="1.25.10.10">
    <property type="entry name" value="Leucine-rich Repeat Variant"/>
    <property type="match status" value="2"/>
</dbReference>
<feature type="compositionally biased region" description="Polar residues" evidence="1">
    <location>
        <begin position="126"/>
        <end position="137"/>
    </location>
</feature>
<dbReference type="PANTHER" id="PTHR21356:SF1">
    <property type="entry name" value="ARMADILLO REPEAT-CONTAINING PROTEIN 2"/>
    <property type="match status" value="1"/>
</dbReference>
<comment type="caution">
    <text evidence="2">The sequence shown here is derived from an EMBL/GenBank/DDBJ whole genome shotgun (WGS) entry which is preliminary data.</text>
</comment>
<accession>A0A3M7T6F8</accession>
<sequence>MSRSNSPKNSELVRRKSQKNDIPFYEPPSNAPTSSQIIKAAKEKLHDAKRNQVAYLPESANLARTLNSNRPFTPRDDKRTLFGPKSTRPINERPPSSFSIGSKSFEADPTASRPISATRLSPIEAKNSSKLTFSTQTSLESESRSSLRNEDTDLLKLSSPKSASRLAPLEKSTDKLKIKDDDDDKNQSKKQDTKTNDKIDLTWKKFIEPLVNQMEVFFKNNQIDLFCESSDLLNQLVCDNQMYSKSCSKRSLILKILFKYLDTESDKIKLKISRIILNMKITGSNLTNICRLLFSISRNSENDLIFMDPNIIETLLNIPERFDFKENSDTVIYFCGTIKNLSENIKILKALSSKNLEEILVRMIKDLSKYFKDTETLKAETGHALVQITATIRNLADLSNTRQKLLSLKLMEHLVYILKYYTGDSELMLNVSRILSKLTLHSDCCNNLIPHESFYKSFLKVMIKHESKQDLIVRVGFILGNVTGRYENARIRLISEKYSIETLLNTLKVYFNNDQQNSNGSNGNSKELSEAEPSPNEDVLIKYVRIVANLAISEDVGEKLAKRQDILDVLLKILEFKDLSCEEVIINTVVTINNLSFYNSQIIIDNSQKIVDCLMKFLLSNNLEAIIEVFRVFANLSRDQTVRGYLAYRKVNILAIAYLNSNNRELIYIVIGFLINIMTDQENRAILREENGVKKLIELLNEIGPSDWQMSSMICKLFMNYSDNNRPINHFFDQNETKLLTVILKELLDENFALRCHKSEFKSSAPEEDNAENIDDYMDYLWKQDFQPVAKFLIARLIRNV</sequence>
<reference evidence="2 3" key="1">
    <citation type="journal article" date="2018" name="Sci. Rep.">
        <title>Genomic signatures of local adaptation to the degree of environmental predictability in rotifers.</title>
        <authorList>
            <person name="Franch-Gras L."/>
            <person name="Hahn C."/>
            <person name="Garcia-Roger E.M."/>
            <person name="Carmona M.J."/>
            <person name="Serra M."/>
            <person name="Gomez A."/>
        </authorList>
    </citation>
    <scope>NUCLEOTIDE SEQUENCE [LARGE SCALE GENOMIC DNA]</scope>
    <source>
        <strain evidence="2">HYR1</strain>
    </source>
</reference>
<name>A0A3M7T6F8_BRAPC</name>
<dbReference type="Proteomes" id="UP000276133">
    <property type="component" value="Unassembled WGS sequence"/>
</dbReference>